<feature type="transmembrane region" description="Helical" evidence="7">
    <location>
        <begin position="445"/>
        <end position="466"/>
    </location>
</feature>
<dbReference type="GO" id="GO:0005351">
    <property type="term" value="F:carbohydrate:proton symporter activity"/>
    <property type="evidence" value="ECO:0007669"/>
    <property type="project" value="TreeGrafter"/>
</dbReference>
<feature type="transmembrane region" description="Helical" evidence="7">
    <location>
        <begin position="183"/>
        <end position="207"/>
    </location>
</feature>
<keyword evidence="6 7" id="KW-0472">Membrane</keyword>
<evidence type="ECO:0000256" key="3">
    <source>
        <dbReference type="ARBA" id="ARBA00022448"/>
    </source>
</evidence>
<dbReference type="GeneID" id="81604384"/>
<evidence type="ECO:0000313" key="10">
    <source>
        <dbReference type="Proteomes" id="UP001213681"/>
    </source>
</evidence>
<dbReference type="SUPFAM" id="SSF103473">
    <property type="entry name" value="MFS general substrate transporter"/>
    <property type="match status" value="1"/>
</dbReference>
<feature type="transmembrane region" description="Helical" evidence="7">
    <location>
        <begin position="344"/>
        <end position="365"/>
    </location>
</feature>
<feature type="transmembrane region" description="Helical" evidence="7">
    <location>
        <begin position="402"/>
        <end position="424"/>
    </location>
</feature>
<feature type="domain" description="Major facilitator superfamily (MFS) profile" evidence="8">
    <location>
        <begin position="57"/>
        <end position="495"/>
    </location>
</feature>
<name>A0AAD6C1N1_9EURO</name>
<feature type="transmembrane region" description="Helical" evidence="7">
    <location>
        <begin position="153"/>
        <end position="171"/>
    </location>
</feature>
<sequence length="540" mass="59805">MARTDTPGVIEADVLKEKGQEHIEEVVLARLTEEDLWKLSQESLTVWSWTGFRLALIMFVHGCNQAGFGIDWGVISGINALDPWHEYFGFGTSGSTYGLINALMSIGTVCGAPFMGLADIIGRRGINFLGNALVIFAAVLQGCAPNLPAFMAGRFFMGFGTALMSSSQYIGEIAPIHLRGRMVGFFGACFQVGSLTMLGAMIGLANLPGNNCWRIPLILEAVFPAIVCLTIYVLTPESPRYYVMRGNRQKAKEIVAKYHTTSTDINEPVVEIVVSQIEESLENDRTGFRAFWDYRVFFTKMARYRLLVLTLYSLFQQWNGGSILTYYMVDALKTVGITGTKRPLGITIGTTAVYFVFTAVGSLLVDKFRRRTLIFTGLISMVVFQTATTITSWQYSLHATQATAALTLLWIFLYQTFSATFIATMHNLYPVEILSLPLRAKGMGLYSLIQGGASAVQTYGISVGIAKVGYKIWVVYIVYNTIQLILSYFIFPETAGLSLEEIDSVFETPGVRPVKMSLDIQKAKKERLAATRDEEASSRF</sequence>
<keyword evidence="5 7" id="KW-1133">Transmembrane helix</keyword>
<comment type="similarity">
    <text evidence="2">Belongs to the major facilitator superfamily. Sugar transporter (TC 2.A.1.1) family.</text>
</comment>
<accession>A0AAD6C1N1</accession>
<dbReference type="InterPro" id="IPR036259">
    <property type="entry name" value="MFS_trans_sf"/>
</dbReference>
<feature type="transmembrane region" description="Helical" evidence="7">
    <location>
        <begin position="306"/>
        <end position="329"/>
    </location>
</feature>
<evidence type="ECO:0000256" key="5">
    <source>
        <dbReference type="ARBA" id="ARBA00022989"/>
    </source>
</evidence>
<dbReference type="AlphaFoldDB" id="A0AAD6C1N1"/>
<gene>
    <name evidence="9" type="ORF">N7458_010759</name>
</gene>
<dbReference type="Proteomes" id="UP001213681">
    <property type="component" value="Unassembled WGS sequence"/>
</dbReference>
<feature type="transmembrane region" description="Helical" evidence="7">
    <location>
        <begin position="128"/>
        <end position="147"/>
    </location>
</feature>
<feature type="transmembrane region" description="Helical" evidence="7">
    <location>
        <begin position="99"/>
        <end position="121"/>
    </location>
</feature>
<protein>
    <recommendedName>
        <fullName evidence="8">Major facilitator superfamily (MFS) profile domain-containing protein</fullName>
    </recommendedName>
</protein>
<organism evidence="9 10">
    <name type="scientific">Penicillium daleae</name>
    <dbReference type="NCBI Taxonomy" id="63821"/>
    <lineage>
        <taxon>Eukaryota</taxon>
        <taxon>Fungi</taxon>
        <taxon>Dikarya</taxon>
        <taxon>Ascomycota</taxon>
        <taxon>Pezizomycotina</taxon>
        <taxon>Eurotiomycetes</taxon>
        <taxon>Eurotiomycetidae</taxon>
        <taxon>Eurotiales</taxon>
        <taxon>Aspergillaceae</taxon>
        <taxon>Penicillium</taxon>
    </lineage>
</organism>
<feature type="transmembrane region" description="Helical" evidence="7">
    <location>
        <begin position="372"/>
        <end position="396"/>
    </location>
</feature>
<keyword evidence="3" id="KW-0813">Transport</keyword>
<evidence type="ECO:0000256" key="1">
    <source>
        <dbReference type="ARBA" id="ARBA00004141"/>
    </source>
</evidence>
<dbReference type="PANTHER" id="PTHR48022">
    <property type="entry name" value="PLASTIDIC GLUCOSE TRANSPORTER 4"/>
    <property type="match status" value="1"/>
</dbReference>
<dbReference type="Gene3D" id="1.20.1250.20">
    <property type="entry name" value="MFS general substrate transporter like domains"/>
    <property type="match status" value="1"/>
</dbReference>
<evidence type="ECO:0000256" key="6">
    <source>
        <dbReference type="ARBA" id="ARBA00023136"/>
    </source>
</evidence>
<evidence type="ECO:0000256" key="7">
    <source>
        <dbReference type="SAM" id="Phobius"/>
    </source>
</evidence>
<dbReference type="FunFam" id="1.20.1250.20:FF:000134">
    <property type="entry name" value="MFS sugar transporter protein"/>
    <property type="match status" value="1"/>
</dbReference>
<keyword evidence="4 7" id="KW-0812">Transmembrane</keyword>
<dbReference type="PROSITE" id="PS50850">
    <property type="entry name" value="MFS"/>
    <property type="match status" value="1"/>
</dbReference>
<comment type="subcellular location">
    <subcellularLocation>
        <location evidence="1">Membrane</location>
        <topology evidence="1">Multi-pass membrane protein</topology>
    </subcellularLocation>
</comment>
<evidence type="ECO:0000256" key="2">
    <source>
        <dbReference type="ARBA" id="ARBA00010992"/>
    </source>
</evidence>
<dbReference type="Pfam" id="PF00083">
    <property type="entry name" value="Sugar_tr"/>
    <property type="match status" value="1"/>
</dbReference>
<dbReference type="InterPro" id="IPR020846">
    <property type="entry name" value="MFS_dom"/>
</dbReference>
<feature type="transmembrane region" description="Helical" evidence="7">
    <location>
        <begin position="213"/>
        <end position="235"/>
    </location>
</feature>
<evidence type="ECO:0000256" key="4">
    <source>
        <dbReference type="ARBA" id="ARBA00022692"/>
    </source>
</evidence>
<dbReference type="GO" id="GO:0016020">
    <property type="term" value="C:membrane"/>
    <property type="evidence" value="ECO:0007669"/>
    <property type="project" value="UniProtKB-SubCell"/>
</dbReference>
<feature type="transmembrane region" description="Helical" evidence="7">
    <location>
        <begin position="472"/>
        <end position="491"/>
    </location>
</feature>
<proteinExistence type="inferred from homology"/>
<dbReference type="RefSeq" id="XP_056762990.1">
    <property type="nucleotide sequence ID" value="XM_056914141.1"/>
</dbReference>
<comment type="caution">
    <text evidence="9">The sequence shown here is derived from an EMBL/GenBank/DDBJ whole genome shotgun (WGS) entry which is preliminary data.</text>
</comment>
<reference evidence="9" key="1">
    <citation type="submission" date="2022-12" db="EMBL/GenBank/DDBJ databases">
        <authorList>
            <person name="Petersen C."/>
        </authorList>
    </citation>
    <scope>NUCLEOTIDE SEQUENCE</scope>
    <source>
        <strain evidence="9">IBT 16125</strain>
    </source>
</reference>
<evidence type="ECO:0000259" key="8">
    <source>
        <dbReference type="PROSITE" id="PS50850"/>
    </source>
</evidence>
<evidence type="ECO:0000313" key="9">
    <source>
        <dbReference type="EMBL" id="KAJ5439761.1"/>
    </source>
</evidence>
<dbReference type="PANTHER" id="PTHR48022:SF79">
    <property type="entry name" value="LACTOSE PERMEASE, PUTATIVE (AFU_ORTHOLOGUE AFUA_6G01860)-RELATED"/>
    <property type="match status" value="1"/>
</dbReference>
<dbReference type="InterPro" id="IPR005828">
    <property type="entry name" value="MFS_sugar_transport-like"/>
</dbReference>
<reference evidence="9" key="2">
    <citation type="journal article" date="2023" name="IMA Fungus">
        <title>Comparative genomic study of the Penicillium genus elucidates a diverse pangenome and 15 lateral gene transfer events.</title>
        <authorList>
            <person name="Petersen C."/>
            <person name="Sorensen T."/>
            <person name="Nielsen M.R."/>
            <person name="Sondergaard T.E."/>
            <person name="Sorensen J.L."/>
            <person name="Fitzpatrick D.A."/>
            <person name="Frisvad J.C."/>
            <person name="Nielsen K.L."/>
        </authorList>
    </citation>
    <scope>NUCLEOTIDE SEQUENCE</scope>
    <source>
        <strain evidence="9">IBT 16125</strain>
    </source>
</reference>
<dbReference type="EMBL" id="JAPVEA010000008">
    <property type="protein sequence ID" value="KAJ5439761.1"/>
    <property type="molecule type" value="Genomic_DNA"/>
</dbReference>
<dbReference type="InterPro" id="IPR050360">
    <property type="entry name" value="MFS_Sugar_Transporters"/>
</dbReference>
<keyword evidence="10" id="KW-1185">Reference proteome</keyword>